<gene>
    <name evidence="2" type="ORF">EV674_107106</name>
</gene>
<evidence type="ECO:0000256" key="1">
    <source>
        <dbReference type="SAM" id="MobiDB-lite"/>
    </source>
</evidence>
<accession>A0A4R2NCZ9</accession>
<protein>
    <submittedName>
        <fullName evidence="2">Uncharacterized protein</fullName>
    </submittedName>
</protein>
<comment type="caution">
    <text evidence="2">The sequence shown here is derived from an EMBL/GenBank/DDBJ whole genome shotgun (WGS) entry which is preliminary data.</text>
</comment>
<dbReference type="EMBL" id="SLXH01000007">
    <property type="protein sequence ID" value="TCP19109.1"/>
    <property type="molecule type" value="Genomic_DNA"/>
</dbReference>
<proteinExistence type="predicted"/>
<evidence type="ECO:0000313" key="2">
    <source>
        <dbReference type="EMBL" id="TCP19109.1"/>
    </source>
</evidence>
<dbReference type="Proteomes" id="UP000295182">
    <property type="component" value="Unassembled WGS sequence"/>
</dbReference>
<organism evidence="2 3">
    <name type="scientific">Simplicispira metamorpha</name>
    <dbReference type="NCBI Taxonomy" id="80881"/>
    <lineage>
        <taxon>Bacteria</taxon>
        <taxon>Pseudomonadati</taxon>
        <taxon>Pseudomonadota</taxon>
        <taxon>Betaproteobacteria</taxon>
        <taxon>Burkholderiales</taxon>
        <taxon>Comamonadaceae</taxon>
        <taxon>Simplicispira</taxon>
    </lineage>
</organism>
<reference evidence="2 3" key="1">
    <citation type="submission" date="2019-03" db="EMBL/GenBank/DDBJ databases">
        <title>Genomic Encyclopedia of Type Strains, Phase IV (KMG-IV): sequencing the most valuable type-strain genomes for metagenomic binning, comparative biology and taxonomic classification.</title>
        <authorList>
            <person name="Goeker M."/>
        </authorList>
    </citation>
    <scope>NUCLEOTIDE SEQUENCE [LARGE SCALE GENOMIC DNA]</scope>
    <source>
        <strain evidence="2 3">DSM 1837</strain>
    </source>
</reference>
<keyword evidence="3" id="KW-1185">Reference proteome</keyword>
<sequence length="73" mass="8696">MLWCGWNQPTPDPFTPQIDPPRNRAEKRDTFTRLLEYLDKLHDNFMREMEEGSNIHAKNDDSTVYNARRCVNV</sequence>
<feature type="region of interest" description="Disordered" evidence="1">
    <location>
        <begin position="1"/>
        <end position="24"/>
    </location>
</feature>
<dbReference type="AlphaFoldDB" id="A0A4R2NCZ9"/>
<evidence type="ECO:0000313" key="3">
    <source>
        <dbReference type="Proteomes" id="UP000295182"/>
    </source>
</evidence>
<name>A0A4R2NCZ9_9BURK</name>